<keyword evidence="1" id="KW-0175">Coiled coil</keyword>
<evidence type="ECO:0008006" key="6">
    <source>
        <dbReference type="Google" id="ProtNLM"/>
    </source>
</evidence>
<dbReference type="EMBL" id="BTSX01000003">
    <property type="protein sequence ID" value="GMS87374.1"/>
    <property type="molecule type" value="Genomic_DNA"/>
</dbReference>
<feature type="domain" description="DUF4139" evidence="2">
    <location>
        <begin position="217"/>
        <end position="290"/>
    </location>
</feature>
<gene>
    <name evidence="4" type="ORF">PENTCL1PPCAC_9549</name>
</gene>
<name>A0AAV5T1B6_9BILA</name>
<dbReference type="AlphaFoldDB" id="A0AAV5T1B6"/>
<evidence type="ECO:0000256" key="1">
    <source>
        <dbReference type="SAM" id="Coils"/>
    </source>
</evidence>
<comment type="caution">
    <text evidence="4">The sequence shown here is derived from an EMBL/GenBank/DDBJ whole genome shotgun (WGS) entry which is preliminary data.</text>
</comment>
<keyword evidence="5" id="KW-1185">Reference proteome</keyword>
<dbReference type="PANTHER" id="PTHR31005:SF8">
    <property type="entry name" value="DUF4139 DOMAIN-CONTAINING PROTEIN"/>
    <property type="match status" value="1"/>
</dbReference>
<accession>A0AAV5T1B6</accession>
<dbReference type="InterPro" id="IPR025554">
    <property type="entry name" value="DUF4140"/>
</dbReference>
<sequence>LFQLQIMPATEHRIKIEKDTLKKVTVFNDRAELKREFSIELVPGLNEVIIERVSGSLNDDSVRVTGRGAAVIEEVQVADRRVTEGAGDSDRAKELRAEKEELNEKKRVLDDEKTSLAERIGALVTMIGQVGTGIAAPKEAKFSADQETLNSVTTFFDFYDKQVTELREKLSSNARISKKTQEEIDVKTHELSQIEHGDFIKVISILLQSTDGGKVDLELTYQVWGATWHPLYDVRVDTKEATTGMQLSYYGNVSQSTGEDWEGAHLTLSTARPSLDGTIPDLGTLDVSFVRPPSPVP</sequence>
<dbReference type="Pfam" id="PF13598">
    <property type="entry name" value="DUF4139"/>
    <property type="match status" value="1"/>
</dbReference>
<reference evidence="4" key="1">
    <citation type="submission" date="2023-10" db="EMBL/GenBank/DDBJ databases">
        <title>Genome assembly of Pristionchus species.</title>
        <authorList>
            <person name="Yoshida K."/>
            <person name="Sommer R.J."/>
        </authorList>
    </citation>
    <scope>NUCLEOTIDE SEQUENCE</scope>
    <source>
        <strain evidence="4">RS0144</strain>
    </source>
</reference>
<dbReference type="Pfam" id="PF13600">
    <property type="entry name" value="DUF4140"/>
    <property type="match status" value="1"/>
</dbReference>
<dbReference type="NCBIfam" id="TIGR02231">
    <property type="entry name" value="mucoidy inhibitor MuiA family protein"/>
    <property type="match status" value="1"/>
</dbReference>
<dbReference type="InterPro" id="IPR037291">
    <property type="entry name" value="DUF4139"/>
</dbReference>
<dbReference type="PANTHER" id="PTHR31005">
    <property type="entry name" value="DUF4139 DOMAIN-CONTAINING PROTEIN"/>
    <property type="match status" value="1"/>
</dbReference>
<dbReference type="Proteomes" id="UP001432027">
    <property type="component" value="Unassembled WGS sequence"/>
</dbReference>
<protein>
    <recommendedName>
        <fullName evidence="6">DUF4139 domain-containing protein</fullName>
    </recommendedName>
</protein>
<feature type="non-terminal residue" evidence="4">
    <location>
        <position position="297"/>
    </location>
</feature>
<feature type="non-terminal residue" evidence="4">
    <location>
        <position position="1"/>
    </location>
</feature>
<evidence type="ECO:0000313" key="4">
    <source>
        <dbReference type="EMBL" id="GMS87374.1"/>
    </source>
</evidence>
<feature type="coiled-coil region" evidence="1">
    <location>
        <begin position="92"/>
        <end position="119"/>
    </location>
</feature>
<evidence type="ECO:0000259" key="2">
    <source>
        <dbReference type="Pfam" id="PF13598"/>
    </source>
</evidence>
<evidence type="ECO:0000313" key="5">
    <source>
        <dbReference type="Proteomes" id="UP001432027"/>
    </source>
</evidence>
<proteinExistence type="predicted"/>
<dbReference type="InterPro" id="IPR011935">
    <property type="entry name" value="CHP02231"/>
</dbReference>
<evidence type="ECO:0000259" key="3">
    <source>
        <dbReference type="Pfam" id="PF13600"/>
    </source>
</evidence>
<feature type="domain" description="DUF4140" evidence="3">
    <location>
        <begin position="24"/>
        <end position="123"/>
    </location>
</feature>
<organism evidence="4 5">
    <name type="scientific">Pristionchus entomophagus</name>
    <dbReference type="NCBI Taxonomy" id="358040"/>
    <lineage>
        <taxon>Eukaryota</taxon>
        <taxon>Metazoa</taxon>
        <taxon>Ecdysozoa</taxon>
        <taxon>Nematoda</taxon>
        <taxon>Chromadorea</taxon>
        <taxon>Rhabditida</taxon>
        <taxon>Rhabditina</taxon>
        <taxon>Diplogasteromorpha</taxon>
        <taxon>Diplogasteroidea</taxon>
        <taxon>Neodiplogasteridae</taxon>
        <taxon>Pristionchus</taxon>
    </lineage>
</organism>